<evidence type="ECO:0000313" key="2">
    <source>
        <dbReference type="EMBL" id="PUE01727.1"/>
    </source>
</evidence>
<organism evidence="2 3">
    <name type="scientific">Candidatus Sedimenticola endophacoides</name>
    <dbReference type="NCBI Taxonomy" id="2548426"/>
    <lineage>
        <taxon>Bacteria</taxon>
        <taxon>Pseudomonadati</taxon>
        <taxon>Pseudomonadota</taxon>
        <taxon>Gammaproteobacteria</taxon>
        <taxon>Chromatiales</taxon>
        <taxon>Sedimenticolaceae</taxon>
        <taxon>Sedimenticola</taxon>
    </lineage>
</organism>
<name>A0A6N4DWM4_9GAMM</name>
<accession>A0A6N4DWM4</accession>
<gene>
    <name evidence="2" type="ORF">C3L24_07365</name>
</gene>
<reference evidence="2 3" key="1">
    <citation type="submission" date="2018-01" db="EMBL/GenBank/DDBJ databases">
        <title>Novel co-symbiosis in the lucinid bivalve Phacoides pectinatus.</title>
        <authorList>
            <person name="Lim S.J."/>
            <person name="Davis B.G."/>
            <person name="Gill D.E."/>
            <person name="Engel A.S."/>
            <person name="Anderson L.C."/>
            <person name="Campbell B.J."/>
        </authorList>
    </citation>
    <scope>NUCLEOTIDE SEQUENCE [LARGE SCALE GENOMIC DNA]</scope>
    <source>
        <strain evidence="2">N3_P5</strain>
    </source>
</reference>
<dbReference type="InterPro" id="IPR024467">
    <property type="entry name" value="Xre/MbcA/ParS-like_toxin-bd"/>
</dbReference>
<dbReference type="Pfam" id="PF09722">
    <property type="entry name" value="Xre_MbcA_ParS_C"/>
    <property type="match status" value="1"/>
</dbReference>
<dbReference type="Proteomes" id="UP000250928">
    <property type="component" value="Unassembled WGS sequence"/>
</dbReference>
<sequence length="130" mass="14858">MNSQDQRLTLTRATMSILDAWKLDIEQMRALLGLPESVRGRGFQRFRSHEAFPEGEGIDRRIDYVLRIAGALRTTYPTNPTMGGRWLRQSHRRLGIRPLELMLESEAGLVRVLAELDCTFAWDLSGSRVS</sequence>
<dbReference type="EMBL" id="PQCO01000195">
    <property type="protein sequence ID" value="PUE01727.1"/>
    <property type="molecule type" value="Genomic_DNA"/>
</dbReference>
<dbReference type="AlphaFoldDB" id="A0A6N4DWM4"/>
<comment type="caution">
    <text evidence="2">The sequence shown here is derived from an EMBL/GenBank/DDBJ whole genome shotgun (WGS) entry which is preliminary data.</text>
</comment>
<protein>
    <submittedName>
        <fullName evidence="2">DUF2384 domain-containing protein</fullName>
    </submittedName>
</protein>
<proteinExistence type="predicted"/>
<evidence type="ECO:0000313" key="3">
    <source>
        <dbReference type="Proteomes" id="UP000250928"/>
    </source>
</evidence>
<feature type="domain" description="Antitoxin Xre/MbcA/ParS-like toxin-binding" evidence="1">
    <location>
        <begin position="84"/>
        <end position="117"/>
    </location>
</feature>
<evidence type="ECO:0000259" key="1">
    <source>
        <dbReference type="Pfam" id="PF09722"/>
    </source>
</evidence>